<evidence type="ECO:0000313" key="1">
    <source>
        <dbReference type="EMBL" id="AWH15791.1"/>
    </source>
</evidence>
<dbReference type="Proteomes" id="UP000247142">
    <property type="component" value="Segment"/>
</dbReference>
<reference evidence="1 2" key="1">
    <citation type="submission" date="2018-04" db="EMBL/GenBank/DDBJ databases">
        <title>Complete genome sequences of new Aeromonas and Pseudomonas phages promising in phage therapy dedicated to aquaculture.</title>
        <authorList>
            <person name="Kolsut J."/>
            <person name="Wojcik E."/>
            <person name="Wojtasik A."/>
            <person name="Dastych J."/>
        </authorList>
    </citation>
    <scope>NUCLEOTIDE SEQUENCE [LARGE SCALE GENOMIC DNA]</scope>
</reference>
<protein>
    <submittedName>
        <fullName evidence="1">Uncharacterized protein</fullName>
    </submittedName>
</protein>
<accession>A0A2S1PGT0</accession>
<sequence length="106" mass="12303">MKRNLIITTELHHGYRNMLTKEFVEPELFVRAVNHRLGLRVTNLPKWSHEQPATQIPHFLQAFASLHKEAILWLLEDSPEVSPGQEPQTCSFDNLTKLADFLKETI</sequence>
<dbReference type="EMBL" id="MH179478">
    <property type="protein sequence ID" value="AWH15791.1"/>
    <property type="molecule type" value="Genomic_DNA"/>
</dbReference>
<evidence type="ECO:0000313" key="2">
    <source>
        <dbReference type="Proteomes" id="UP000247142"/>
    </source>
</evidence>
<proteinExistence type="predicted"/>
<name>A0A2S1PGT0_9CAUD</name>
<organism evidence="1 2">
    <name type="scientific">Pseudomonas phage 67PfluR64PP</name>
    <dbReference type="NCBI Taxonomy" id="2163980"/>
    <lineage>
        <taxon>Viruses</taxon>
        <taxon>Duplodnaviria</taxon>
        <taxon>Heunggongvirae</taxon>
        <taxon>Uroviricota</taxon>
        <taxon>Caudoviricetes</taxon>
        <taxon>Autographivirales</taxon>
        <taxon>Autotranscriptaviridae</taxon>
        <taxon>Studiervirinae</taxon>
        <taxon>Pfluvirus</taxon>
        <taxon>Pfluvirus pv22PfluR64PP</taxon>
        <taxon>Pifdecavirus pv22PfluR64PP</taxon>
    </lineage>
</organism>